<reference evidence="3 4" key="1">
    <citation type="submission" date="2020-10" db="EMBL/GenBank/DDBJ databases">
        <title>The Coptis chinensis genome and diversification of protoberbering-type alkaloids.</title>
        <authorList>
            <person name="Wang B."/>
            <person name="Shu S."/>
            <person name="Song C."/>
            <person name="Liu Y."/>
        </authorList>
    </citation>
    <scope>NUCLEOTIDE SEQUENCE [LARGE SCALE GENOMIC DNA]</scope>
    <source>
        <strain evidence="3">HL-2020</strain>
        <tissue evidence="3">Leaf</tissue>
    </source>
</reference>
<dbReference type="AlphaFoldDB" id="A0A835IRP0"/>
<sequence>MPRLIFVLCKAGIFSSDQPGVHSDSEKRIELVARKFLVCQRRFVNEEERRKDFGHLISNGQVRVGPDAIHRNGRFPLFSIRSGQTMELFAKYQNEAEVGEALAEAIQTGIVKREDLFITTKLWNSDHGHVLEACEDSLKKLHLEYLDLYLVHFPIASKFTGIGKTSSVKDENGDLDIDTTISLETTWHAMEGLVSMGLVRSIGGHCFNLMANAIPILFGCYSLGLAASVGSIILVGGEITKRIAFPQAWRHLFQFMHAHMIKQKKFEDKSGFYFGNKVYYTMSITHFYVRGLAVPFFGS</sequence>
<feature type="domain" description="NADP-dependent oxidoreductase" evidence="2">
    <location>
        <begin position="91"/>
        <end position="203"/>
    </location>
</feature>
<comment type="caution">
    <text evidence="3">The sequence shown here is derived from an EMBL/GenBank/DDBJ whole genome shotgun (WGS) entry which is preliminary data.</text>
</comment>
<keyword evidence="4" id="KW-1185">Reference proteome</keyword>
<dbReference type="GO" id="GO:0016491">
    <property type="term" value="F:oxidoreductase activity"/>
    <property type="evidence" value="ECO:0007669"/>
    <property type="project" value="InterPro"/>
</dbReference>
<proteinExistence type="predicted"/>
<gene>
    <name evidence="3" type="ORF">IFM89_027592</name>
</gene>
<dbReference type="Pfam" id="PF00574">
    <property type="entry name" value="CLP_protease"/>
    <property type="match status" value="1"/>
</dbReference>
<keyword evidence="1" id="KW-0812">Transmembrane</keyword>
<dbReference type="InterPro" id="IPR036812">
    <property type="entry name" value="NAD(P)_OxRdtase_dom_sf"/>
</dbReference>
<dbReference type="InterPro" id="IPR020471">
    <property type="entry name" value="AKR"/>
</dbReference>
<dbReference type="Gene3D" id="3.20.20.100">
    <property type="entry name" value="NADP-dependent oxidoreductase domain"/>
    <property type="match status" value="1"/>
</dbReference>
<evidence type="ECO:0000259" key="2">
    <source>
        <dbReference type="Pfam" id="PF00248"/>
    </source>
</evidence>
<dbReference type="EMBL" id="JADFTS010000002">
    <property type="protein sequence ID" value="KAF9621738.1"/>
    <property type="molecule type" value="Genomic_DNA"/>
</dbReference>
<evidence type="ECO:0000313" key="4">
    <source>
        <dbReference type="Proteomes" id="UP000631114"/>
    </source>
</evidence>
<keyword evidence="1" id="KW-1133">Transmembrane helix</keyword>
<evidence type="ECO:0000313" key="3">
    <source>
        <dbReference type="EMBL" id="KAF9621738.1"/>
    </source>
</evidence>
<dbReference type="Proteomes" id="UP000631114">
    <property type="component" value="Unassembled WGS sequence"/>
</dbReference>
<keyword evidence="1" id="KW-0472">Membrane</keyword>
<dbReference type="InterPro" id="IPR023562">
    <property type="entry name" value="ClpP/TepA"/>
</dbReference>
<dbReference type="InterPro" id="IPR023210">
    <property type="entry name" value="NADP_OxRdtase_dom"/>
</dbReference>
<organism evidence="3 4">
    <name type="scientific">Coptis chinensis</name>
    <dbReference type="NCBI Taxonomy" id="261450"/>
    <lineage>
        <taxon>Eukaryota</taxon>
        <taxon>Viridiplantae</taxon>
        <taxon>Streptophyta</taxon>
        <taxon>Embryophyta</taxon>
        <taxon>Tracheophyta</taxon>
        <taxon>Spermatophyta</taxon>
        <taxon>Magnoliopsida</taxon>
        <taxon>Ranunculales</taxon>
        <taxon>Ranunculaceae</taxon>
        <taxon>Coptidoideae</taxon>
        <taxon>Coptis</taxon>
    </lineage>
</organism>
<dbReference type="PANTHER" id="PTHR11732">
    <property type="entry name" value="ALDO/KETO REDUCTASE"/>
    <property type="match status" value="1"/>
</dbReference>
<dbReference type="OrthoDB" id="416253at2759"/>
<dbReference type="SUPFAM" id="SSF51430">
    <property type="entry name" value="NAD(P)-linked oxidoreductase"/>
    <property type="match status" value="1"/>
</dbReference>
<protein>
    <recommendedName>
        <fullName evidence="2">NADP-dependent oxidoreductase domain-containing protein</fullName>
    </recommendedName>
</protein>
<dbReference type="PRINTS" id="PR00069">
    <property type="entry name" value="ALDKETRDTASE"/>
</dbReference>
<name>A0A835IRP0_9MAGN</name>
<dbReference type="Pfam" id="PF00248">
    <property type="entry name" value="Aldo_ket_red"/>
    <property type="match status" value="1"/>
</dbReference>
<evidence type="ECO:0000256" key="1">
    <source>
        <dbReference type="SAM" id="Phobius"/>
    </source>
</evidence>
<accession>A0A835IRP0</accession>
<feature type="transmembrane region" description="Helical" evidence="1">
    <location>
        <begin position="216"/>
        <end position="235"/>
    </location>
</feature>